<dbReference type="EMBL" id="MU393423">
    <property type="protein sequence ID" value="KAI4870542.1"/>
    <property type="molecule type" value="Genomic_DNA"/>
</dbReference>
<dbReference type="Proteomes" id="UP001497700">
    <property type="component" value="Unassembled WGS sequence"/>
</dbReference>
<keyword evidence="2" id="KW-1185">Reference proteome</keyword>
<reference evidence="1 2" key="1">
    <citation type="journal article" date="2022" name="New Phytol.">
        <title>Ecological generalism drives hyperdiversity of secondary metabolite gene clusters in xylarialean endophytes.</title>
        <authorList>
            <person name="Franco M.E.E."/>
            <person name="Wisecaver J.H."/>
            <person name="Arnold A.E."/>
            <person name="Ju Y.M."/>
            <person name="Slot J.C."/>
            <person name="Ahrendt S."/>
            <person name="Moore L.P."/>
            <person name="Eastman K.E."/>
            <person name="Scott K."/>
            <person name="Konkel Z."/>
            <person name="Mondo S.J."/>
            <person name="Kuo A."/>
            <person name="Hayes R.D."/>
            <person name="Haridas S."/>
            <person name="Andreopoulos B."/>
            <person name="Riley R."/>
            <person name="LaButti K."/>
            <person name="Pangilinan J."/>
            <person name="Lipzen A."/>
            <person name="Amirebrahimi M."/>
            <person name="Yan J."/>
            <person name="Adam C."/>
            <person name="Keymanesh K."/>
            <person name="Ng V."/>
            <person name="Louie K."/>
            <person name="Northen T."/>
            <person name="Drula E."/>
            <person name="Henrissat B."/>
            <person name="Hsieh H.M."/>
            <person name="Youens-Clark K."/>
            <person name="Lutzoni F."/>
            <person name="Miadlikowska J."/>
            <person name="Eastwood D.C."/>
            <person name="Hamelin R.C."/>
            <person name="Grigoriev I.V."/>
            <person name="U'Ren J.M."/>
        </authorList>
    </citation>
    <scope>NUCLEOTIDE SEQUENCE [LARGE SCALE GENOMIC DNA]</scope>
    <source>
        <strain evidence="1 2">CBS 119005</strain>
    </source>
</reference>
<evidence type="ECO:0000313" key="1">
    <source>
        <dbReference type="EMBL" id="KAI4870542.1"/>
    </source>
</evidence>
<name>A0ACB9ZGP6_9PEZI</name>
<proteinExistence type="predicted"/>
<protein>
    <submittedName>
        <fullName evidence="1">Uncharacterized protein</fullName>
    </submittedName>
</protein>
<accession>A0ACB9ZGP6</accession>
<sequence>MSITIPPLTELCSRCQVLEYDDSAWPGAYKAAEGYYLEIPNDLRSNLNSTKCQFTLDYELIDSLPGLPLLSEAAQNRCGFCSVLKRAIQRCARAHSQRVSVHLWYTWYWAGVFEDDPSFGLKSLIANVSWIRHDEVKEISLLGFNVDAPSGM</sequence>
<comment type="caution">
    <text evidence="1">The sequence shown here is derived from an EMBL/GenBank/DDBJ whole genome shotgun (WGS) entry which is preliminary data.</text>
</comment>
<evidence type="ECO:0000313" key="2">
    <source>
        <dbReference type="Proteomes" id="UP001497700"/>
    </source>
</evidence>
<gene>
    <name evidence="1" type="ORF">F4820DRAFT_217524</name>
</gene>
<organism evidence="1 2">
    <name type="scientific">Hypoxylon rubiginosum</name>
    <dbReference type="NCBI Taxonomy" id="110542"/>
    <lineage>
        <taxon>Eukaryota</taxon>
        <taxon>Fungi</taxon>
        <taxon>Dikarya</taxon>
        <taxon>Ascomycota</taxon>
        <taxon>Pezizomycotina</taxon>
        <taxon>Sordariomycetes</taxon>
        <taxon>Xylariomycetidae</taxon>
        <taxon>Xylariales</taxon>
        <taxon>Hypoxylaceae</taxon>
        <taxon>Hypoxylon</taxon>
    </lineage>
</organism>